<evidence type="ECO:0000256" key="6">
    <source>
        <dbReference type="SAM" id="MobiDB-lite"/>
    </source>
</evidence>
<reference evidence="8" key="1">
    <citation type="journal article" date="2023" name="Mol. Biol. Evol.">
        <title>Third-Generation Sequencing Reveals the Adaptive Role of the Epigenome in Three Deep-Sea Polychaetes.</title>
        <authorList>
            <person name="Perez M."/>
            <person name="Aroh O."/>
            <person name="Sun Y."/>
            <person name="Lan Y."/>
            <person name="Juniper S.K."/>
            <person name="Young C.R."/>
            <person name="Angers B."/>
            <person name="Qian P.Y."/>
        </authorList>
    </citation>
    <scope>NUCLEOTIDE SEQUENCE</scope>
    <source>
        <strain evidence="8">R07B-5</strain>
    </source>
</reference>
<dbReference type="CDD" id="cd15546">
    <property type="entry name" value="PHD_PHF13_like"/>
    <property type="match status" value="1"/>
</dbReference>
<keyword evidence="3" id="KW-0863">Zinc-finger</keyword>
<protein>
    <recommendedName>
        <fullName evidence="7">Zinc finger PHD-type domain-containing protein</fullName>
    </recommendedName>
</protein>
<dbReference type="GO" id="GO:0008270">
    <property type="term" value="F:zinc ion binding"/>
    <property type="evidence" value="ECO:0007669"/>
    <property type="project" value="UniProtKB-KW"/>
</dbReference>
<keyword evidence="2" id="KW-0479">Metal-binding</keyword>
<dbReference type="PROSITE" id="PS01359">
    <property type="entry name" value="ZF_PHD_1"/>
    <property type="match status" value="1"/>
</dbReference>
<evidence type="ECO:0000256" key="3">
    <source>
        <dbReference type="ARBA" id="ARBA00022771"/>
    </source>
</evidence>
<sequence>MSQDVFKAYLVLVFQLSWSPAKKRKIKEKFLNFCNIVLAYTHYESVEQEDLRASHNASPLDSGSSAAESFTSESTSSSFTEDEFHVQQDGRSHSNHRGLDHNERRIPGSHLEGTTSDEDSYELITCYCMKPFAGRPMIECSKCLTWVHLSCAKIRKTNIPDEFTCQMCKDSKMKKRKSSRVRSEKKFLSA</sequence>
<dbReference type="InterPro" id="IPR001965">
    <property type="entry name" value="Znf_PHD"/>
</dbReference>
<evidence type="ECO:0000259" key="7">
    <source>
        <dbReference type="SMART" id="SM00249"/>
    </source>
</evidence>
<dbReference type="SMART" id="SM00249">
    <property type="entry name" value="PHD"/>
    <property type="match status" value="1"/>
</dbReference>
<proteinExistence type="predicted"/>
<comment type="caution">
    <text evidence="8">The sequence shown here is derived from an EMBL/GenBank/DDBJ whole genome shotgun (WGS) entry which is preliminary data.</text>
</comment>
<evidence type="ECO:0000313" key="9">
    <source>
        <dbReference type="Proteomes" id="UP001209878"/>
    </source>
</evidence>
<feature type="domain" description="Zinc finger PHD-type" evidence="7">
    <location>
        <begin position="125"/>
        <end position="169"/>
    </location>
</feature>
<keyword evidence="9" id="KW-1185">Reference proteome</keyword>
<keyword evidence="4" id="KW-0862">Zinc</keyword>
<dbReference type="SUPFAM" id="SSF57903">
    <property type="entry name" value="FYVE/PHD zinc finger"/>
    <property type="match status" value="1"/>
</dbReference>
<evidence type="ECO:0000256" key="5">
    <source>
        <dbReference type="ARBA" id="ARBA00023242"/>
    </source>
</evidence>
<dbReference type="Gene3D" id="3.30.40.10">
    <property type="entry name" value="Zinc/RING finger domain, C3HC4 (zinc finger)"/>
    <property type="match status" value="1"/>
</dbReference>
<dbReference type="PANTHER" id="PTHR14571">
    <property type="entry name" value="HISTONE-LYSINE N-METHYLTRANSFERASE SET-26-RELATED"/>
    <property type="match status" value="1"/>
</dbReference>
<dbReference type="InterPro" id="IPR019786">
    <property type="entry name" value="Zinc_finger_PHD-type_CS"/>
</dbReference>
<feature type="compositionally biased region" description="Basic and acidic residues" evidence="6">
    <location>
        <begin position="82"/>
        <end position="106"/>
    </location>
</feature>
<name>A0AAD9KWC7_RIDPI</name>
<organism evidence="8 9">
    <name type="scientific">Ridgeia piscesae</name>
    <name type="common">Tubeworm</name>
    <dbReference type="NCBI Taxonomy" id="27915"/>
    <lineage>
        <taxon>Eukaryota</taxon>
        <taxon>Metazoa</taxon>
        <taxon>Spiralia</taxon>
        <taxon>Lophotrochozoa</taxon>
        <taxon>Annelida</taxon>
        <taxon>Polychaeta</taxon>
        <taxon>Sedentaria</taxon>
        <taxon>Canalipalpata</taxon>
        <taxon>Sabellida</taxon>
        <taxon>Siboglinidae</taxon>
        <taxon>Ridgeia</taxon>
    </lineage>
</organism>
<feature type="region of interest" description="Disordered" evidence="6">
    <location>
        <begin position="77"/>
        <end position="116"/>
    </location>
</feature>
<dbReference type="InterPro" id="IPR019787">
    <property type="entry name" value="Znf_PHD-finger"/>
</dbReference>
<dbReference type="PANTHER" id="PTHR14571:SF9">
    <property type="entry name" value="HISTONE-LYSINE N-METHYLTRANSFERASE SET-26-RELATED"/>
    <property type="match status" value="1"/>
</dbReference>
<evidence type="ECO:0000256" key="4">
    <source>
        <dbReference type="ARBA" id="ARBA00022833"/>
    </source>
</evidence>
<evidence type="ECO:0000313" key="8">
    <source>
        <dbReference type="EMBL" id="KAK2177973.1"/>
    </source>
</evidence>
<evidence type="ECO:0000256" key="2">
    <source>
        <dbReference type="ARBA" id="ARBA00022723"/>
    </source>
</evidence>
<gene>
    <name evidence="8" type="ORF">NP493_567g02026</name>
</gene>
<dbReference type="EMBL" id="JAODUO010000568">
    <property type="protein sequence ID" value="KAK2177973.1"/>
    <property type="molecule type" value="Genomic_DNA"/>
</dbReference>
<accession>A0AAD9KWC7</accession>
<dbReference type="AlphaFoldDB" id="A0AAD9KWC7"/>
<dbReference type="GO" id="GO:0005634">
    <property type="term" value="C:nucleus"/>
    <property type="evidence" value="ECO:0007669"/>
    <property type="project" value="UniProtKB-SubCell"/>
</dbReference>
<dbReference type="InterPro" id="IPR011011">
    <property type="entry name" value="Znf_FYVE_PHD"/>
</dbReference>
<dbReference type="Pfam" id="PF13831">
    <property type="entry name" value="PHD_2"/>
    <property type="match status" value="1"/>
</dbReference>
<dbReference type="Proteomes" id="UP001209878">
    <property type="component" value="Unassembled WGS sequence"/>
</dbReference>
<dbReference type="InterPro" id="IPR013083">
    <property type="entry name" value="Znf_RING/FYVE/PHD"/>
</dbReference>
<comment type="subcellular location">
    <subcellularLocation>
        <location evidence="1">Nucleus</location>
    </subcellularLocation>
</comment>
<evidence type="ECO:0000256" key="1">
    <source>
        <dbReference type="ARBA" id="ARBA00004123"/>
    </source>
</evidence>
<keyword evidence="5" id="KW-0539">Nucleus</keyword>